<dbReference type="Proteomes" id="UP000324222">
    <property type="component" value="Unassembled WGS sequence"/>
</dbReference>
<gene>
    <name evidence="2" type="ORF">E2C01_003452</name>
</gene>
<evidence type="ECO:0000313" key="3">
    <source>
        <dbReference type="Proteomes" id="UP000324222"/>
    </source>
</evidence>
<evidence type="ECO:0008006" key="4">
    <source>
        <dbReference type="Google" id="ProtNLM"/>
    </source>
</evidence>
<evidence type="ECO:0000313" key="2">
    <source>
        <dbReference type="EMBL" id="MPC10809.1"/>
    </source>
</evidence>
<accession>A0A5B7CMV8</accession>
<dbReference type="EMBL" id="VSRR010000131">
    <property type="protein sequence ID" value="MPC10809.1"/>
    <property type="molecule type" value="Genomic_DNA"/>
</dbReference>
<protein>
    <recommendedName>
        <fullName evidence="4">HTH psq-type domain-containing protein</fullName>
    </recommendedName>
</protein>
<organism evidence="2 3">
    <name type="scientific">Portunus trituberculatus</name>
    <name type="common">Swimming crab</name>
    <name type="synonym">Neptunus trituberculatus</name>
    <dbReference type="NCBI Taxonomy" id="210409"/>
    <lineage>
        <taxon>Eukaryota</taxon>
        <taxon>Metazoa</taxon>
        <taxon>Ecdysozoa</taxon>
        <taxon>Arthropoda</taxon>
        <taxon>Crustacea</taxon>
        <taxon>Multicrustacea</taxon>
        <taxon>Malacostraca</taxon>
        <taxon>Eumalacostraca</taxon>
        <taxon>Eucarida</taxon>
        <taxon>Decapoda</taxon>
        <taxon>Pleocyemata</taxon>
        <taxon>Brachyura</taxon>
        <taxon>Eubrachyura</taxon>
        <taxon>Portunoidea</taxon>
        <taxon>Portunidae</taxon>
        <taxon>Portuninae</taxon>
        <taxon>Portunus</taxon>
    </lineage>
</organism>
<proteinExistence type="predicted"/>
<sequence>MGVPRSTVSTIWKNRDKYRKTAANNNPLQSTARALYHYNRNKCVHTCCGSCGCEKAEEEEDEDEEEKPPFFKVNRGHTLRSLPICLTTTETRTQAKCANHYTTRVIHHGHLLVTQQVFPTTEQAQSSQTDLQSNDTPFNE</sequence>
<reference evidence="2 3" key="1">
    <citation type="submission" date="2019-05" db="EMBL/GenBank/DDBJ databases">
        <title>Another draft genome of Portunus trituberculatus and its Hox gene families provides insights of decapod evolution.</title>
        <authorList>
            <person name="Jeong J.-H."/>
            <person name="Song I."/>
            <person name="Kim S."/>
            <person name="Choi T."/>
            <person name="Kim D."/>
            <person name="Ryu S."/>
            <person name="Kim W."/>
        </authorList>
    </citation>
    <scope>NUCLEOTIDE SEQUENCE [LARGE SCALE GENOMIC DNA]</scope>
    <source>
        <tissue evidence="2">Muscle</tissue>
    </source>
</reference>
<keyword evidence="3" id="KW-1185">Reference proteome</keyword>
<comment type="caution">
    <text evidence="2">The sequence shown here is derived from an EMBL/GenBank/DDBJ whole genome shotgun (WGS) entry which is preliminary data.</text>
</comment>
<feature type="region of interest" description="Disordered" evidence="1">
    <location>
        <begin position="120"/>
        <end position="140"/>
    </location>
</feature>
<dbReference type="AlphaFoldDB" id="A0A5B7CMV8"/>
<evidence type="ECO:0000256" key="1">
    <source>
        <dbReference type="SAM" id="MobiDB-lite"/>
    </source>
</evidence>
<name>A0A5B7CMV8_PORTR</name>
<dbReference type="Gene3D" id="1.10.10.60">
    <property type="entry name" value="Homeodomain-like"/>
    <property type="match status" value="1"/>
</dbReference>